<comment type="caution">
    <text evidence="1">The sequence shown here is derived from an EMBL/GenBank/DDBJ whole genome shotgun (WGS) entry which is preliminary data.</text>
</comment>
<dbReference type="EMBL" id="AEUT02000001">
    <property type="protein sequence ID" value="EGE53841.1"/>
    <property type="molecule type" value="Genomic_DNA"/>
</dbReference>
<organism evidence="1 2">
    <name type="scientific">Streptococcus parauberis NCFD 2020</name>
    <dbReference type="NCBI Taxonomy" id="873447"/>
    <lineage>
        <taxon>Bacteria</taxon>
        <taxon>Bacillati</taxon>
        <taxon>Bacillota</taxon>
        <taxon>Bacilli</taxon>
        <taxon>Lactobacillales</taxon>
        <taxon>Streptococcaceae</taxon>
        <taxon>Streptococcus</taxon>
    </lineage>
</organism>
<protein>
    <submittedName>
        <fullName evidence="1">Uncharacterized protein</fullName>
    </submittedName>
</protein>
<dbReference type="AlphaFoldDB" id="F1YYX4"/>
<dbReference type="HOGENOM" id="CLU_3189658_0_0_9"/>
<evidence type="ECO:0000313" key="1">
    <source>
        <dbReference type="EMBL" id="EGE53841.1"/>
    </source>
</evidence>
<proteinExistence type="predicted"/>
<evidence type="ECO:0000313" key="2">
    <source>
        <dbReference type="Proteomes" id="UP000003732"/>
    </source>
</evidence>
<reference evidence="1 2" key="1">
    <citation type="submission" date="2011-02" db="EMBL/GenBank/DDBJ databases">
        <authorList>
            <person name="Stanhope M.J."/>
            <person name="Durkin A.S."/>
            <person name="Hostetler J."/>
            <person name="Kim M."/>
            <person name="Radune D."/>
            <person name="Singh I."/>
            <person name="Town C.D."/>
        </authorList>
    </citation>
    <scope>NUCLEOTIDE SEQUENCE [LARGE SCALE GENOMIC DNA]</scope>
    <source>
        <strain evidence="1 2">NCFD 2020</strain>
    </source>
</reference>
<dbReference type="Proteomes" id="UP000003732">
    <property type="component" value="Unassembled WGS sequence"/>
</dbReference>
<gene>
    <name evidence="1" type="ORF">SPB_0375</name>
</gene>
<sequence>MINATKYIKISESPSKEIETVKETTIIIPIIMTKILLVIPNATGLS</sequence>
<accession>F1YYX4</accession>
<name>F1YYX4_9STRE</name>